<dbReference type="HAMAP" id="MF_00969">
    <property type="entry name" value="TRCF"/>
    <property type="match status" value="1"/>
</dbReference>
<dbReference type="FunFam" id="3.40.50.300:FF:000546">
    <property type="entry name" value="Transcription-repair-coupling factor"/>
    <property type="match status" value="1"/>
</dbReference>
<dbReference type="GO" id="GO:0005524">
    <property type="term" value="F:ATP binding"/>
    <property type="evidence" value="ECO:0007669"/>
    <property type="project" value="UniProtKB-UniRule"/>
</dbReference>
<evidence type="ECO:0000256" key="13">
    <source>
        <dbReference type="HAMAP-Rule" id="MF_00969"/>
    </source>
</evidence>
<dbReference type="Pfam" id="PF00270">
    <property type="entry name" value="DEAD"/>
    <property type="match status" value="1"/>
</dbReference>
<keyword evidence="2 13" id="KW-0963">Cytoplasm</keyword>
<keyword evidence="7 13" id="KW-0067">ATP-binding</keyword>
<comment type="similarity">
    <text evidence="11 13">In the C-terminal section; belongs to the helicase family. RecG subfamily.</text>
</comment>
<dbReference type="GO" id="GO:0000716">
    <property type="term" value="P:transcription-coupled nucleotide-excision repair, DNA damage recognition"/>
    <property type="evidence" value="ECO:0007669"/>
    <property type="project" value="UniProtKB-UniRule"/>
</dbReference>
<dbReference type="NCBIfam" id="TIGR00580">
    <property type="entry name" value="mfd"/>
    <property type="match status" value="1"/>
</dbReference>
<name>A0A2J0LH23_9BACT</name>
<evidence type="ECO:0000256" key="8">
    <source>
        <dbReference type="ARBA" id="ARBA00023125"/>
    </source>
</evidence>
<dbReference type="SUPFAM" id="SSF141259">
    <property type="entry name" value="CarD-like"/>
    <property type="match status" value="1"/>
</dbReference>
<sequence>MFESFKIYINIEISPYELSKTFDRYGYKRQERVSEEGDFASRGGILDIFIVGFDNPVRIEFESDKIISIRSFDVVYGDYTDYHNMVILVSLKGTSRRRLKTRMADLGEEIPINNFVDVEPDDYVVHVEYGIGVYKGIEKVKLDNKYHDNIVIEYANSDRLFLPVNEIHLIQKYIGFEGRPPKVSRLGSMVWKRAKHDTKEGVRSLAKELLTIQAKRQALSGFKFSKDTEWQADLEADFIFKETPDQLRCIKELKSDMESERPMDRLLCGDVGYGKTEVALRAAFKAVMDNKQVAILVPTTILAEQHYLTFTRRLEKFGVSVQMLSRFRSTAEQKEILKDVAARGVDIIIGTHKLLSDNMKFRDLGLVIIDEEQRFGVRHKEKLKKLRHTVDVLTMTATPIPRTLYMSLMGAKDMSILNTPPPDRQPIKTKVCAFDDNVIRQAIKREIDRKGQVFFIHNRIENIDKVMTHIARLVPQAKIARAHGRMSAPELEEVMLDFIHGKKNVLVSTNIIESGIDIPNANTILVNRADTFGLADLYQLRGRVGRFKQEACAYFLIPKGAVLDAPAKKRLRAVAKFTALGSGFKIAMEDLQLRGAGNILGSQQHGYVSMVGFDLYCRLLREAVSECACVKQ</sequence>
<dbReference type="GO" id="GO:0016787">
    <property type="term" value="F:hydrolase activity"/>
    <property type="evidence" value="ECO:0007669"/>
    <property type="project" value="UniProtKB-KW"/>
</dbReference>
<keyword evidence="5 13" id="KW-0378">Hydrolase</keyword>
<dbReference type="PANTHER" id="PTHR47964">
    <property type="entry name" value="ATP-DEPENDENT DNA HELICASE HOMOLOG RECG, CHLOROPLASTIC"/>
    <property type="match status" value="1"/>
</dbReference>
<evidence type="ECO:0000256" key="5">
    <source>
        <dbReference type="ARBA" id="ARBA00022801"/>
    </source>
</evidence>
<dbReference type="Pfam" id="PF00271">
    <property type="entry name" value="Helicase_C"/>
    <property type="match status" value="1"/>
</dbReference>
<evidence type="ECO:0000259" key="15">
    <source>
        <dbReference type="PROSITE" id="PS51194"/>
    </source>
</evidence>
<reference evidence="16 17" key="1">
    <citation type="submission" date="2017-09" db="EMBL/GenBank/DDBJ databases">
        <title>Depth-based differentiation of microbial function through sediment-hosted aquifers and enrichment of novel symbionts in the deep terrestrial subsurface.</title>
        <authorList>
            <person name="Probst A.J."/>
            <person name="Ladd B."/>
            <person name="Jarett J.K."/>
            <person name="Geller-Mcgrath D.E."/>
            <person name="Sieber C.M."/>
            <person name="Emerson J.B."/>
            <person name="Anantharaman K."/>
            <person name="Thomas B.C."/>
            <person name="Malmstrom R."/>
            <person name="Stieglmeier M."/>
            <person name="Klingl A."/>
            <person name="Woyke T."/>
            <person name="Ryan C.M."/>
            <person name="Banfield J.F."/>
        </authorList>
    </citation>
    <scope>NUCLEOTIDE SEQUENCE [LARGE SCALE GENOMIC DNA]</scope>
    <source>
        <strain evidence="16">CG12_big_fil_rev_8_21_14_0_65_43_15</strain>
    </source>
</reference>
<evidence type="ECO:0000256" key="7">
    <source>
        <dbReference type="ARBA" id="ARBA00022840"/>
    </source>
</evidence>
<dbReference type="InterPro" id="IPR011545">
    <property type="entry name" value="DEAD/DEAH_box_helicase_dom"/>
</dbReference>
<dbReference type="PROSITE" id="PS51192">
    <property type="entry name" value="HELICASE_ATP_BIND_1"/>
    <property type="match status" value="1"/>
</dbReference>
<dbReference type="Gene3D" id="3.30.2060.10">
    <property type="entry name" value="Penicillin-binding protein 1b domain"/>
    <property type="match status" value="1"/>
</dbReference>
<dbReference type="InterPro" id="IPR001650">
    <property type="entry name" value="Helicase_C-like"/>
</dbReference>
<dbReference type="Pfam" id="PF02559">
    <property type="entry name" value="CarD_TRCF_RID"/>
    <property type="match status" value="1"/>
</dbReference>
<evidence type="ECO:0000256" key="1">
    <source>
        <dbReference type="ARBA" id="ARBA00004496"/>
    </source>
</evidence>
<dbReference type="Proteomes" id="UP000231267">
    <property type="component" value="Unassembled WGS sequence"/>
</dbReference>
<keyword evidence="6" id="KW-0347">Helicase</keyword>
<evidence type="ECO:0000313" key="16">
    <source>
        <dbReference type="EMBL" id="PIW66164.1"/>
    </source>
</evidence>
<dbReference type="SMART" id="SM00490">
    <property type="entry name" value="HELICc"/>
    <property type="match status" value="1"/>
</dbReference>
<accession>A0A2J0LH23</accession>
<evidence type="ECO:0000256" key="4">
    <source>
        <dbReference type="ARBA" id="ARBA00022763"/>
    </source>
</evidence>
<dbReference type="InterPro" id="IPR047112">
    <property type="entry name" value="RecG/Mfd"/>
</dbReference>
<evidence type="ECO:0000259" key="14">
    <source>
        <dbReference type="PROSITE" id="PS51192"/>
    </source>
</evidence>
<evidence type="ECO:0000256" key="2">
    <source>
        <dbReference type="ARBA" id="ARBA00022490"/>
    </source>
</evidence>
<dbReference type="PANTHER" id="PTHR47964:SF1">
    <property type="entry name" value="ATP-DEPENDENT DNA HELICASE HOMOLOG RECG, CHLOROPLASTIC"/>
    <property type="match status" value="1"/>
</dbReference>
<dbReference type="EMBL" id="PFGP01000107">
    <property type="protein sequence ID" value="PIW66164.1"/>
    <property type="molecule type" value="Genomic_DNA"/>
</dbReference>
<dbReference type="Gene3D" id="3.40.50.300">
    <property type="entry name" value="P-loop containing nucleotide triphosphate hydrolases"/>
    <property type="match status" value="2"/>
</dbReference>
<comment type="caution">
    <text evidence="16">The sequence shown here is derived from an EMBL/GenBank/DDBJ whole genome shotgun (WGS) entry which is preliminary data.</text>
</comment>
<comment type="similarity">
    <text evidence="10 13">In the N-terminal section; belongs to the UvrB family.</text>
</comment>
<dbReference type="CDD" id="cd17991">
    <property type="entry name" value="DEXHc_TRCF"/>
    <property type="match status" value="1"/>
</dbReference>
<dbReference type="SMART" id="SM00487">
    <property type="entry name" value="DEXDc"/>
    <property type="match status" value="1"/>
</dbReference>
<evidence type="ECO:0000256" key="9">
    <source>
        <dbReference type="ARBA" id="ARBA00023204"/>
    </source>
</evidence>
<comment type="function">
    <text evidence="13">Couples transcription and DNA repair by recognizing RNA polymerase (RNAP) stalled at DNA lesions. Mediates ATP-dependent release of RNAP and its truncated transcript from the DNA, and recruitment of nucleotide excision repair machinery to the damaged site.</text>
</comment>
<evidence type="ECO:0000313" key="17">
    <source>
        <dbReference type="Proteomes" id="UP000231267"/>
    </source>
</evidence>
<dbReference type="InterPro" id="IPR003711">
    <property type="entry name" value="CarD-like/TRCF_RID"/>
</dbReference>
<comment type="subcellular location">
    <subcellularLocation>
        <location evidence="1 13">Cytoplasm</location>
    </subcellularLocation>
</comment>
<evidence type="ECO:0000256" key="3">
    <source>
        <dbReference type="ARBA" id="ARBA00022741"/>
    </source>
</evidence>
<dbReference type="PROSITE" id="PS51194">
    <property type="entry name" value="HELICASE_CTER"/>
    <property type="match status" value="1"/>
</dbReference>
<dbReference type="InterPro" id="IPR036101">
    <property type="entry name" value="CarD-like/TRCF_RID_sf"/>
</dbReference>
<dbReference type="GO" id="GO:0003678">
    <property type="term" value="F:DNA helicase activity"/>
    <property type="evidence" value="ECO:0007669"/>
    <property type="project" value="TreeGrafter"/>
</dbReference>
<dbReference type="InterPro" id="IPR027417">
    <property type="entry name" value="P-loop_NTPase"/>
</dbReference>
<protein>
    <recommendedName>
        <fullName evidence="12 13">Transcription-repair-coupling factor</fullName>
        <shortName evidence="13">TRCF</shortName>
        <ecNumber evidence="13">3.6.4.-</ecNumber>
    </recommendedName>
</protein>
<keyword evidence="8 13" id="KW-0238">DNA-binding</keyword>
<evidence type="ECO:0000256" key="6">
    <source>
        <dbReference type="ARBA" id="ARBA00022806"/>
    </source>
</evidence>
<feature type="domain" description="Helicase ATP-binding" evidence="14">
    <location>
        <begin position="256"/>
        <end position="417"/>
    </location>
</feature>
<dbReference type="Pfam" id="PF17757">
    <property type="entry name" value="UvrB_inter"/>
    <property type="match status" value="1"/>
</dbReference>
<dbReference type="SMART" id="SM01058">
    <property type="entry name" value="CarD_TRCF"/>
    <property type="match status" value="1"/>
</dbReference>
<dbReference type="Gene3D" id="2.40.10.170">
    <property type="match status" value="1"/>
</dbReference>
<dbReference type="GO" id="GO:0005737">
    <property type="term" value="C:cytoplasm"/>
    <property type="evidence" value="ECO:0007669"/>
    <property type="project" value="UniProtKB-SubCell"/>
</dbReference>
<evidence type="ECO:0000256" key="12">
    <source>
        <dbReference type="ARBA" id="ARBA00070128"/>
    </source>
</evidence>
<keyword evidence="9 13" id="KW-0234">DNA repair</keyword>
<gene>
    <name evidence="13 16" type="primary">mfd</name>
    <name evidence="16" type="ORF">COW11_04680</name>
</gene>
<evidence type="ECO:0000256" key="11">
    <source>
        <dbReference type="ARBA" id="ARBA00061399"/>
    </source>
</evidence>
<keyword evidence="3 13" id="KW-0547">Nucleotide-binding</keyword>
<dbReference type="EC" id="3.6.4.-" evidence="13"/>
<dbReference type="GO" id="GO:0003684">
    <property type="term" value="F:damaged DNA binding"/>
    <property type="evidence" value="ECO:0007669"/>
    <property type="project" value="InterPro"/>
</dbReference>
<dbReference type="InterPro" id="IPR014001">
    <property type="entry name" value="Helicase_ATP-bd"/>
</dbReference>
<evidence type="ECO:0000256" key="10">
    <source>
        <dbReference type="ARBA" id="ARBA00061104"/>
    </source>
</evidence>
<feature type="domain" description="Helicase C-terminal" evidence="15">
    <location>
        <begin position="438"/>
        <end position="592"/>
    </location>
</feature>
<organism evidence="16 17">
    <name type="scientific">Candidatus Taenaricola geysiri</name>
    <dbReference type="NCBI Taxonomy" id="1974752"/>
    <lineage>
        <taxon>Bacteria</taxon>
        <taxon>Pseudomonadati</taxon>
        <taxon>Candidatus Omnitrophota</taxon>
        <taxon>Candidatus Taenaricola</taxon>
    </lineage>
</organism>
<keyword evidence="4 13" id="KW-0227">DNA damage</keyword>
<dbReference type="InterPro" id="IPR041471">
    <property type="entry name" value="UvrB_inter"/>
</dbReference>
<dbReference type="GO" id="GO:0006355">
    <property type="term" value="P:regulation of DNA-templated transcription"/>
    <property type="evidence" value="ECO:0007669"/>
    <property type="project" value="UniProtKB-UniRule"/>
</dbReference>
<proteinExistence type="inferred from homology"/>
<dbReference type="SUPFAM" id="SSF52540">
    <property type="entry name" value="P-loop containing nucleoside triphosphate hydrolases"/>
    <property type="match status" value="3"/>
</dbReference>
<dbReference type="InterPro" id="IPR004576">
    <property type="entry name" value="Mfd"/>
</dbReference>
<dbReference type="AlphaFoldDB" id="A0A2J0LH23"/>